<feature type="region of interest" description="Disordered" evidence="1">
    <location>
        <begin position="1"/>
        <end position="115"/>
    </location>
</feature>
<accession>A0AAD9K3A9</accession>
<dbReference type="EMBL" id="JAODUP010000068">
    <property type="protein sequence ID" value="KAK2164163.1"/>
    <property type="molecule type" value="Genomic_DNA"/>
</dbReference>
<feature type="region of interest" description="Disordered" evidence="1">
    <location>
        <begin position="229"/>
        <end position="251"/>
    </location>
</feature>
<proteinExistence type="predicted"/>
<evidence type="ECO:0000313" key="2">
    <source>
        <dbReference type="EMBL" id="KAK2164163.1"/>
    </source>
</evidence>
<feature type="compositionally biased region" description="Pro residues" evidence="1">
    <location>
        <begin position="230"/>
        <end position="244"/>
    </location>
</feature>
<feature type="compositionally biased region" description="Basic and acidic residues" evidence="1">
    <location>
        <begin position="25"/>
        <end position="51"/>
    </location>
</feature>
<name>A0AAD9K3A9_9ANNE</name>
<evidence type="ECO:0000256" key="1">
    <source>
        <dbReference type="SAM" id="MobiDB-lite"/>
    </source>
</evidence>
<reference evidence="2" key="1">
    <citation type="journal article" date="2023" name="Mol. Biol. Evol.">
        <title>Third-Generation Sequencing Reveals the Adaptive Role of the Epigenome in Three Deep-Sea Polychaetes.</title>
        <authorList>
            <person name="Perez M."/>
            <person name="Aroh O."/>
            <person name="Sun Y."/>
            <person name="Lan Y."/>
            <person name="Juniper S.K."/>
            <person name="Young C.R."/>
            <person name="Angers B."/>
            <person name="Qian P.Y."/>
        </authorList>
    </citation>
    <scope>NUCLEOTIDE SEQUENCE</scope>
    <source>
        <strain evidence="2">P08H-3</strain>
    </source>
</reference>
<feature type="compositionally biased region" description="Polar residues" evidence="1">
    <location>
        <begin position="1"/>
        <end position="10"/>
    </location>
</feature>
<organism evidence="2 3">
    <name type="scientific">Paralvinella palmiformis</name>
    <dbReference type="NCBI Taxonomy" id="53620"/>
    <lineage>
        <taxon>Eukaryota</taxon>
        <taxon>Metazoa</taxon>
        <taxon>Spiralia</taxon>
        <taxon>Lophotrochozoa</taxon>
        <taxon>Annelida</taxon>
        <taxon>Polychaeta</taxon>
        <taxon>Sedentaria</taxon>
        <taxon>Canalipalpata</taxon>
        <taxon>Terebellida</taxon>
        <taxon>Terebelliformia</taxon>
        <taxon>Alvinellidae</taxon>
        <taxon>Paralvinella</taxon>
    </lineage>
</organism>
<evidence type="ECO:0000313" key="3">
    <source>
        <dbReference type="Proteomes" id="UP001208570"/>
    </source>
</evidence>
<protein>
    <submittedName>
        <fullName evidence="2">Uncharacterized protein</fullName>
    </submittedName>
</protein>
<keyword evidence="3" id="KW-1185">Reference proteome</keyword>
<dbReference type="Proteomes" id="UP001208570">
    <property type="component" value="Unassembled WGS sequence"/>
</dbReference>
<dbReference type="AlphaFoldDB" id="A0AAD9K3A9"/>
<sequence>MSDPASSEHSSPQHHLLSPNPNRNGSERGNDEIRSSPEHSRDPDAADRRDASPSMSDHQRASRTTSTGPGEPRSRSRSPRTRHCGASGTITEIPHRSRSPTPTRLQPDGLSPARNHIVTTRGMYSLSPPEITYDEVSTAPSSPTDGIMLQDLRFYSPHGQFQNKAVMVTPSGSLLAVNQSPLELRESTLTVNYPDCGESRLVLFTCCYCCCCCRSLVPFIDVRVRYRQRPPTPPTPSSPPPTPASPTSSSL</sequence>
<gene>
    <name evidence="2" type="ORF">LSH36_68g13009</name>
</gene>
<comment type="caution">
    <text evidence="2">The sequence shown here is derived from an EMBL/GenBank/DDBJ whole genome shotgun (WGS) entry which is preliminary data.</text>
</comment>